<evidence type="ECO:0000259" key="2">
    <source>
        <dbReference type="Pfam" id="PF13699"/>
    </source>
</evidence>
<dbReference type="Pfam" id="PF13699">
    <property type="entry name" value="eCIS_core"/>
    <property type="match status" value="1"/>
</dbReference>
<evidence type="ECO:0000313" key="4">
    <source>
        <dbReference type="Proteomes" id="UP000676386"/>
    </source>
</evidence>
<comment type="caution">
    <text evidence="3">The sequence shown here is derived from an EMBL/GenBank/DDBJ whole genome shotgun (WGS) entry which is preliminary data.</text>
</comment>
<feature type="compositionally biased region" description="Polar residues" evidence="1">
    <location>
        <begin position="27"/>
        <end position="37"/>
    </location>
</feature>
<gene>
    <name evidence="3" type="ORF">KE626_03250</name>
</gene>
<feature type="compositionally biased region" description="Polar residues" evidence="1">
    <location>
        <begin position="1"/>
        <end position="12"/>
    </location>
</feature>
<feature type="region of interest" description="Disordered" evidence="1">
    <location>
        <begin position="1"/>
        <end position="46"/>
    </location>
</feature>
<evidence type="ECO:0000313" key="3">
    <source>
        <dbReference type="EMBL" id="MBS0026321.1"/>
    </source>
</evidence>
<evidence type="ECO:0000256" key="1">
    <source>
        <dbReference type="SAM" id="MobiDB-lite"/>
    </source>
</evidence>
<keyword evidence="4" id="KW-1185">Reference proteome</keyword>
<dbReference type="EMBL" id="JAGTXB010000001">
    <property type="protein sequence ID" value="MBS0026321.1"/>
    <property type="molecule type" value="Genomic_DNA"/>
</dbReference>
<sequence>MVQASPANNPETGHTPGKFTVQRKADQSNGTVSQPFIQNKEGAGNLPANLKTGIESISGFAMDDVKVHYNSDKPAQLKALAYAQGADIHLGPGQEQHLPHEAWHVVQQKQGRVTPTMQMKSGIDVNDDPALENEADSMGQQALLATETPIQKKQVVTSSSQTIQGVFATLSSTGKARVNQQAEEKYAAKALEFETKMAPLIMEDATVNDQVDTIVGIVRTIVDAWAKNTSTALGKVYENEFGWPPGDNYYGAFDMTATNINLVLRDKGQPLRSKLKLVYNAVRNNNLSKWLKIAAIQLDREAKGQARRAWNIKSDAHKVEHRTTGPTVVKTTTESTVAPDFGKETGLDKTLTGAEITNFADIAARERVSEGIFTKRDVFKNIPSDIVKWDPATSKANKERTPNASPGLKTSEQRTLTVNDLPDLTDAEVNLVLKQRGNIAPDDAARNNFKADPATKLPWSQGGEYFDIKLGSDSAREASTINARLEAGISGSTDLMLHAAQNLGIKNLSMLKTLRLGLAGWMMANRDHSFYEVFKAAEAYGLPFNIDRTDPGMEYEDAGNLFPMTRDKFAGLLADDGVLTNVYPKAYLSMTWKDYLAGILPNPAHTQQDLKNNISTQGISKVPQTAMTEKDTAHLNRLGEVTAAQVINGPDKAALKLQAVRQIKLHTSYIHLGNTYGEAHAESLLNSLLLHHHAGKGLIKDEQRAVLEKADIPKVILDFATPTQLIAIEAVRAAVQTAVATPPSTLAMGGINTAMAGLTIDPTHKAQLKAALIRHYHGDAYLPAAGDAVDADRLNRISQLEQIAEMEKTTATWYTWSTKADHLAKIASPSLRNATSTVPSTQGPGLYIGKKITSSSIYGAELGKRAMVVKMVSVPTINLLNPAQKERLKILGGGVLGDALDVAGAYSKHHRSEFLMIYGAGSFARLTTNKGVTLSIDLKTAPAADLQTEFHSTRWSGLSKQNFIAQAAESGLNITGW</sequence>
<accession>A0ABS5ITN6</accession>
<dbReference type="Proteomes" id="UP000676386">
    <property type="component" value="Unassembled WGS sequence"/>
</dbReference>
<protein>
    <submittedName>
        <fullName evidence="3">DUF4157 domain-containing protein</fullName>
    </submittedName>
</protein>
<feature type="domain" description="eCIS core" evidence="2">
    <location>
        <begin position="46"/>
        <end position="111"/>
    </location>
</feature>
<reference evidence="3 4" key="1">
    <citation type="submission" date="2021-04" db="EMBL/GenBank/DDBJ databases">
        <title>Chitinophaga sp. nov., isolated from the rhizosphere soil.</title>
        <authorList>
            <person name="He S."/>
        </authorList>
    </citation>
    <scope>NUCLEOTIDE SEQUENCE [LARGE SCALE GENOMIC DNA]</scope>
    <source>
        <strain evidence="3 4">2R12</strain>
    </source>
</reference>
<proteinExistence type="predicted"/>
<organism evidence="3 4">
    <name type="scientific">Chitinophaga hostae</name>
    <dbReference type="NCBI Taxonomy" id="2831022"/>
    <lineage>
        <taxon>Bacteria</taxon>
        <taxon>Pseudomonadati</taxon>
        <taxon>Bacteroidota</taxon>
        <taxon>Chitinophagia</taxon>
        <taxon>Chitinophagales</taxon>
        <taxon>Chitinophagaceae</taxon>
        <taxon>Chitinophaga</taxon>
    </lineage>
</organism>
<dbReference type="InterPro" id="IPR025295">
    <property type="entry name" value="eCIS_core_dom"/>
</dbReference>
<name>A0ABS5ITN6_9BACT</name>